<name>A0AAW0RZF1_9HYPO</name>
<accession>A0AAW0RZF1</accession>
<dbReference type="Pfam" id="PF03243">
    <property type="entry name" value="MerB"/>
    <property type="match status" value="1"/>
</dbReference>
<evidence type="ECO:0000313" key="3">
    <source>
        <dbReference type="Proteomes" id="UP001397290"/>
    </source>
</evidence>
<sequence length="358" mass="38454">MGQRNSIKVQLLSVPDCPLVVKVRSTLDDCLAKANADATVEELVGDYNSPTLLINGFDVTGRPPAAQGLTSCRLDLPNEEQILAALRGLSAISCDDETEAGVAVVAFRILLRTAECVKVEHVSQEMGRKMDDIMTGIRALQRRGHILLDNEGFIIGVGGLSSIPTDHDLSIDGRRFWAWCAFDVIGIFGALQASGFARSVDPSTNENLVVNFVRGVPDETGLKVFMADMPTGGSVCYDWCWRVRFFQSESSAEAWAQANGITGSLISVANLMASAREAWSSVLRRPAGDSPCGERQCRSAQLAGQLPGVTVNGVRSPPKELEARKGRGMEDNASGSGSGEAGCPALLSFDEMPEWFTR</sequence>
<evidence type="ECO:0000256" key="1">
    <source>
        <dbReference type="SAM" id="MobiDB-lite"/>
    </source>
</evidence>
<dbReference type="SUPFAM" id="SSF160387">
    <property type="entry name" value="NosL/MerB-like"/>
    <property type="match status" value="1"/>
</dbReference>
<dbReference type="InterPro" id="IPR053717">
    <property type="entry name" value="MerB_lyase_sf"/>
</dbReference>
<dbReference type="InterPro" id="IPR004927">
    <property type="entry name" value="MerB"/>
</dbReference>
<dbReference type="Proteomes" id="UP001397290">
    <property type="component" value="Unassembled WGS sequence"/>
</dbReference>
<keyword evidence="3" id="KW-1185">Reference proteome</keyword>
<feature type="compositionally biased region" description="Basic and acidic residues" evidence="1">
    <location>
        <begin position="317"/>
        <end position="330"/>
    </location>
</feature>
<dbReference type="AlphaFoldDB" id="A0AAW0RZF1"/>
<evidence type="ECO:0000313" key="2">
    <source>
        <dbReference type="EMBL" id="KAK8147609.1"/>
    </source>
</evidence>
<evidence type="ECO:0008006" key="4">
    <source>
        <dbReference type="Google" id="ProtNLM"/>
    </source>
</evidence>
<gene>
    <name evidence="2" type="ORF">G3M48_001317</name>
</gene>
<dbReference type="Gene3D" id="3.30.450.410">
    <property type="match status" value="1"/>
</dbReference>
<organism evidence="2 3">
    <name type="scientific">Beauveria asiatica</name>
    <dbReference type="NCBI Taxonomy" id="1069075"/>
    <lineage>
        <taxon>Eukaryota</taxon>
        <taxon>Fungi</taxon>
        <taxon>Dikarya</taxon>
        <taxon>Ascomycota</taxon>
        <taxon>Pezizomycotina</taxon>
        <taxon>Sordariomycetes</taxon>
        <taxon>Hypocreomycetidae</taxon>
        <taxon>Hypocreales</taxon>
        <taxon>Cordycipitaceae</taxon>
        <taxon>Beauveria</taxon>
    </lineage>
</organism>
<proteinExistence type="predicted"/>
<comment type="caution">
    <text evidence="2">The sequence shown here is derived from an EMBL/GenBank/DDBJ whole genome shotgun (WGS) entry which is preliminary data.</text>
</comment>
<dbReference type="EMBL" id="JAAHCF010000136">
    <property type="protein sequence ID" value="KAK8147609.1"/>
    <property type="molecule type" value="Genomic_DNA"/>
</dbReference>
<reference evidence="2 3" key="1">
    <citation type="submission" date="2020-02" db="EMBL/GenBank/DDBJ databases">
        <title>Comparative genomics of the hypocrealean fungal genus Beauvera.</title>
        <authorList>
            <person name="Showalter D.N."/>
            <person name="Bushley K.E."/>
            <person name="Rehner S.A."/>
        </authorList>
    </citation>
    <scope>NUCLEOTIDE SEQUENCE [LARGE SCALE GENOMIC DNA]</scope>
    <source>
        <strain evidence="2 3">ARSEF4384</strain>
    </source>
</reference>
<protein>
    <recommendedName>
        <fullName evidence="4">Alkylmercury lyase</fullName>
    </recommendedName>
</protein>
<dbReference type="GO" id="GO:0018836">
    <property type="term" value="F:alkylmercury lyase activity"/>
    <property type="evidence" value="ECO:0007669"/>
    <property type="project" value="InterPro"/>
</dbReference>
<feature type="region of interest" description="Disordered" evidence="1">
    <location>
        <begin position="311"/>
        <end position="343"/>
    </location>
</feature>